<dbReference type="Pfam" id="PF23622">
    <property type="entry name" value="LRR_At1g61320_AtMIF1"/>
    <property type="match status" value="1"/>
</dbReference>
<evidence type="ECO:0000313" key="2">
    <source>
        <dbReference type="EnsemblPlants" id="QL08p012534:mrna"/>
    </source>
</evidence>
<feature type="domain" description="F-box" evidence="1">
    <location>
        <begin position="48"/>
        <end position="82"/>
    </location>
</feature>
<dbReference type="InterPro" id="IPR050232">
    <property type="entry name" value="FBL13/AtMIF1-like"/>
</dbReference>
<evidence type="ECO:0000313" key="3">
    <source>
        <dbReference type="Proteomes" id="UP000594261"/>
    </source>
</evidence>
<dbReference type="Pfam" id="PF00646">
    <property type="entry name" value="F-box"/>
    <property type="match status" value="1"/>
</dbReference>
<dbReference type="Proteomes" id="UP000594261">
    <property type="component" value="Chromosome 8"/>
</dbReference>
<proteinExistence type="predicted"/>
<sequence>MSEGLRDANRGEKEKKSCPHLQGLSLFLNDFGEYLLKRKKGQDEGEGKDIIRKLPDSILHYILSFLPTKDAVRTSILSTKWRYMWTGMLNFDFDDELCFWKTNNKKFELGTCLLNLVDRVLLHDAAHIQKLRLSLLFMMHVSAFRSYLWIYSVIKHNVQELDLCLPIRTTILLPPSLFTSKSLSTLKLVMGSDVLKVPSSVCFSGLKILHLSSVTFLDHQSCQQLFSGCPVLQELVLYECVWNNINNITISIPTLRRLTIYEDPLAPLQLLDSEIKIYAIDLISLNCETYLTADFLFCYISSLVDASVDFTNLSSVPQAVHRAVKLLVGIQGVKSLRISKATLRFVSRANNFLAHLSIFHNLMHLEVYVEPSADPGEYTEEILMDLLQKTPNLESLDIPEGLHPNACLIGNYWILNSVPHCLRSCLKEFSISNFSGKVAEIELLKYLLKSATILEKMMIYCSETLEADLKRQEEISNQLQILREGLVSCITEFL</sequence>
<keyword evidence="3" id="KW-1185">Reference proteome</keyword>
<dbReference type="Gene3D" id="1.20.1280.50">
    <property type="match status" value="1"/>
</dbReference>
<dbReference type="FunCoup" id="A0A7N2M980">
    <property type="interactions" value="1358"/>
</dbReference>
<evidence type="ECO:0000259" key="1">
    <source>
        <dbReference type="PROSITE" id="PS50181"/>
    </source>
</evidence>
<dbReference type="CDD" id="cd22160">
    <property type="entry name" value="F-box_AtFBL13-like"/>
    <property type="match status" value="1"/>
</dbReference>
<dbReference type="SUPFAM" id="SSF52047">
    <property type="entry name" value="RNI-like"/>
    <property type="match status" value="1"/>
</dbReference>
<accession>A0A7N2M980</accession>
<dbReference type="SMART" id="SM00579">
    <property type="entry name" value="FBD"/>
    <property type="match status" value="1"/>
</dbReference>
<dbReference type="OMA" id="WVNINIS"/>
<dbReference type="InterPro" id="IPR032675">
    <property type="entry name" value="LRR_dom_sf"/>
</dbReference>
<dbReference type="SMART" id="SM00256">
    <property type="entry name" value="FBOX"/>
    <property type="match status" value="1"/>
</dbReference>
<dbReference type="Gene3D" id="3.80.10.10">
    <property type="entry name" value="Ribonuclease Inhibitor"/>
    <property type="match status" value="1"/>
</dbReference>
<dbReference type="PANTHER" id="PTHR31900">
    <property type="entry name" value="F-BOX/RNI SUPERFAMILY PROTEIN-RELATED"/>
    <property type="match status" value="1"/>
</dbReference>
<dbReference type="InterPro" id="IPR055357">
    <property type="entry name" value="LRR_At1g61320_AtMIF1"/>
</dbReference>
<dbReference type="AlphaFoldDB" id="A0A7N2M980"/>
<reference evidence="2 3" key="1">
    <citation type="journal article" date="2016" name="G3 (Bethesda)">
        <title>First Draft Assembly and Annotation of the Genome of a California Endemic Oak Quercus lobata Nee (Fagaceae).</title>
        <authorList>
            <person name="Sork V.L."/>
            <person name="Fitz-Gibbon S.T."/>
            <person name="Puiu D."/>
            <person name="Crepeau M."/>
            <person name="Gugger P.F."/>
            <person name="Sherman R."/>
            <person name="Stevens K."/>
            <person name="Langley C.H."/>
            <person name="Pellegrini M."/>
            <person name="Salzberg S.L."/>
        </authorList>
    </citation>
    <scope>NUCLEOTIDE SEQUENCE [LARGE SCALE GENOMIC DNA]</scope>
    <source>
        <strain evidence="2 3">cv. SW786</strain>
    </source>
</reference>
<reference evidence="2" key="2">
    <citation type="submission" date="2021-01" db="UniProtKB">
        <authorList>
            <consortium name="EnsemblPlants"/>
        </authorList>
    </citation>
    <scope>IDENTIFICATION</scope>
</reference>
<dbReference type="InterPro" id="IPR001810">
    <property type="entry name" value="F-box_dom"/>
</dbReference>
<dbReference type="EnsemblPlants" id="QL08p012534:mrna">
    <property type="protein sequence ID" value="QL08p012534:mrna"/>
    <property type="gene ID" value="QL08p012534"/>
</dbReference>
<dbReference type="EMBL" id="LRBV02000008">
    <property type="status" value="NOT_ANNOTATED_CDS"/>
    <property type="molecule type" value="Genomic_DNA"/>
</dbReference>
<organism evidence="2 3">
    <name type="scientific">Quercus lobata</name>
    <name type="common">Valley oak</name>
    <dbReference type="NCBI Taxonomy" id="97700"/>
    <lineage>
        <taxon>Eukaryota</taxon>
        <taxon>Viridiplantae</taxon>
        <taxon>Streptophyta</taxon>
        <taxon>Embryophyta</taxon>
        <taxon>Tracheophyta</taxon>
        <taxon>Spermatophyta</taxon>
        <taxon>Magnoliopsida</taxon>
        <taxon>eudicotyledons</taxon>
        <taxon>Gunneridae</taxon>
        <taxon>Pentapetalae</taxon>
        <taxon>rosids</taxon>
        <taxon>fabids</taxon>
        <taxon>Fagales</taxon>
        <taxon>Fagaceae</taxon>
        <taxon>Quercus</taxon>
    </lineage>
</organism>
<dbReference type="InParanoid" id="A0A7N2M980"/>
<dbReference type="InterPro" id="IPR036047">
    <property type="entry name" value="F-box-like_dom_sf"/>
</dbReference>
<dbReference type="PROSITE" id="PS50181">
    <property type="entry name" value="FBOX"/>
    <property type="match status" value="1"/>
</dbReference>
<protein>
    <recommendedName>
        <fullName evidence="1">F-box domain-containing protein</fullName>
    </recommendedName>
</protein>
<dbReference type="InterPro" id="IPR053781">
    <property type="entry name" value="F-box_AtFBL13-like"/>
</dbReference>
<dbReference type="InterPro" id="IPR006566">
    <property type="entry name" value="FBD"/>
</dbReference>
<dbReference type="Gramene" id="QL08p012534:mrna">
    <property type="protein sequence ID" value="QL08p012534:mrna"/>
    <property type="gene ID" value="QL08p012534"/>
</dbReference>
<name>A0A7N2M980_QUELO</name>
<dbReference type="PANTHER" id="PTHR31900:SF30">
    <property type="entry name" value="SUPERFAMILY PROTEIN, PUTATIVE-RELATED"/>
    <property type="match status" value="1"/>
</dbReference>
<dbReference type="SUPFAM" id="SSF81383">
    <property type="entry name" value="F-box domain"/>
    <property type="match status" value="1"/>
</dbReference>